<dbReference type="SUPFAM" id="SSF82171">
    <property type="entry name" value="DPP6 N-terminal domain-like"/>
    <property type="match status" value="1"/>
</dbReference>
<dbReference type="Proteomes" id="UP000011705">
    <property type="component" value="Chromosome"/>
</dbReference>
<comment type="caution">
    <text evidence="1">The sequence shown here is derived from an EMBL/GenBank/DDBJ whole genome shotgun (WGS) entry which is preliminary data.</text>
</comment>
<dbReference type="HOGENOM" id="CLU_609614_0_0_12"/>
<evidence type="ECO:0008006" key="2">
    <source>
        <dbReference type="Google" id="ProtNLM"/>
    </source>
</evidence>
<dbReference type="RefSeq" id="WP_002683080.1">
    <property type="nucleotide sequence ID" value="NZ_CM001795.1"/>
</dbReference>
<dbReference type="EMBL" id="AGDV01000001">
    <property type="protein sequence ID" value="EMB36243.1"/>
    <property type="molecule type" value="Genomic_DNA"/>
</dbReference>
<dbReference type="Gene3D" id="2.120.10.30">
    <property type="entry name" value="TolB, C-terminal domain"/>
    <property type="match status" value="1"/>
</dbReference>
<reference evidence="1" key="1">
    <citation type="submission" date="2012-01" db="EMBL/GenBank/DDBJ databases">
        <title>The Genome Sequence of Treponema denticola H-22.</title>
        <authorList>
            <consortium name="The Broad Institute Genome Sequencing Platform"/>
            <person name="Earl A."/>
            <person name="Ward D."/>
            <person name="Feldgarden M."/>
            <person name="Gevers D."/>
            <person name="Blanton J.M."/>
            <person name="Fenno C.J."/>
            <person name="Baranova O.V."/>
            <person name="Mathney J."/>
            <person name="Dewhirst F.E."/>
            <person name="Izard J."/>
            <person name="Young S.K."/>
            <person name="Zeng Q."/>
            <person name="Gargeya S."/>
            <person name="Fitzgerald M."/>
            <person name="Haas B."/>
            <person name="Abouelleil A."/>
            <person name="Alvarado L."/>
            <person name="Arachchi H.M."/>
            <person name="Berlin A."/>
            <person name="Chapman S.B."/>
            <person name="Gearin G."/>
            <person name="Goldberg J."/>
            <person name="Griggs A."/>
            <person name="Gujja S."/>
            <person name="Hansen M."/>
            <person name="Heiman D."/>
            <person name="Howarth C."/>
            <person name="Larimer J."/>
            <person name="Lui A."/>
            <person name="MacDonald P.J.P."/>
            <person name="McCowen C."/>
            <person name="Montmayeur A."/>
            <person name="Murphy C."/>
            <person name="Neiman D."/>
            <person name="Pearson M."/>
            <person name="Priest M."/>
            <person name="Roberts A."/>
            <person name="Saif S."/>
            <person name="Shea T."/>
            <person name="Sisk P."/>
            <person name="Stolte C."/>
            <person name="Sykes S."/>
            <person name="Wortman J."/>
            <person name="Nusbaum C."/>
            <person name="Birren B."/>
        </authorList>
    </citation>
    <scope>NUCLEOTIDE SEQUENCE [LARGE SCALE GENOMIC DNA]</scope>
    <source>
        <strain evidence="1">H-22</strain>
    </source>
</reference>
<evidence type="ECO:0000313" key="1">
    <source>
        <dbReference type="EMBL" id="EMB36243.1"/>
    </source>
</evidence>
<accession>A0A0E2EKY2</accession>
<protein>
    <recommendedName>
        <fullName evidence="2">DUF5050 domain-containing protein</fullName>
    </recommendedName>
</protein>
<dbReference type="PROSITE" id="PS51257">
    <property type="entry name" value="PROKAR_LIPOPROTEIN"/>
    <property type="match status" value="1"/>
</dbReference>
<gene>
    <name evidence="1" type="ORF">HMPREF9726_00435</name>
</gene>
<sequence length="400" mass="45967">MKKIILSCLVGLCLVLSIGCKEKSFSIDVSGKNITNIVTDGYDRLCYEYKDPSNGAYYIVICDSKGNKDEYGPYTLNSPPVFFYDDNTLAYIAKSKDEFEFYLNGKKTDSYDNLNIELALFYNRNMMFFVVEKAGKFYITNGRDKFGPYDNIGEIKLSLDGKRISYPIQTNGEWRLTIDNKVIDMKPDFFNVANFSPDGSVFAFWALYDNEWFIIKNNEKIKTENKTKGELYSIIISPDNKTMAYSIQDSNGLWYLINGDKKMGPYERCFPYTFTQDSKNLIYSAKIDGKYYVFNGDKKNGPYENISYLASSADGKKIAYFVLENGKLYLFYDNKKIAEYFPGGYKIHFSNKNNILSYNAIRDDEELCNYVLIDGIPYIGDACKDKVAYLKDGKIIVEVK</sequence>
<proteinExistence type="predicted"/>
<organism evidence="1">
    <name type="scientific">Treponema denticola H-22</name>
    <dbReference type="NCBI Taxonomy" id="999432"/>
    <lineage>
        <taxon>Bacteria</taxon>
        <taxon>Pseudomonadati</taxon>
        <taxon>Spirochaetota</taxon>
        <taxon>Spirochaetia</taxon>
        <taxon>Spirochaetales</taxon>
        <taxon>Treponemataceae</taxon>
        <taxon>Treponema</taxon>
    </lineage>
</organism>
<dbReference type="PATRIC" id="fig|999432.5.peg.449"/>
<dbReference type="InterPro" id="IPR011042">
    <property type="entry name" value="6-blade_b-propeller_TolB-like"/>
</dbReference>
<name>A0A0E2EKY2_TREDN</name>
<dbReference type="AlphaFoldDB" id="A0A0E2EKY2"/>